<evidence type="ECO:0000313" key="1">
    <source>
        <dbReference type="EMBL" id="KDQ57272.1"/>
    </source>
</evidence>
<protein>
    <submittedName>
        <fullName evidence="1">Uncharacterized protein</fullName>
    </submittedName>
</protein>
<evidence type="ECO:0000313" key="2">
    <source>
        <dbReference type="Proteomes" id="UP000027265"/>
    </source>
</evidence>
<organism evidence="1 2">
    <name type="scientific">Jaapia argillacea MUCL 33604</name>
    <dbReference type="NCBI Taxonomy" id="933084"/>
    <lineage>
        <taxon>Eukaryota</taxon>
        <taxon>Fungi</taxon>
        <taxon>Dikarya</taxon>
        <taxon>Basidiomycota</taxon>
        <taxon>Agaricomycotina</taxon>
        <taxon>Agaricomycetes</taxon>
        <taxon>Agaricomycetidae</taxon>
        <taxon>Jaapiales</taxon>
        <taxon>Jaapiaceae</taxon>
        <taxon>Jaapia</taxon>
    </lineage>
</organism>
<dbReference type="EMBL" id="KL197720">
    <property type="protein sequence ID" value="KDQ57272.1"/>
    <property type="molecule type" value="Genomic_DNA"/>
</dbReference>
<dbReference type="Proteomes" id="UP000027265">
    <property type="component" value="Unassembled WGS sequence"/>
</dbReference>
<name>A0A067Q194_9AGAM</name>
<dbReference type="AlphaFoldDB" id="A0A067Q194"/>
<keyword evidence="2" id="KW-1185">Reference proteome</keyword>
<accession>A0A067Q194</accession>
<reference evidence="2" key="1">
    <citation type="journal article" date="2014" name="Proc. Natl. Acad. Sci. U.S.A.">
        <title>Extensive sampling of basidiomycete genomes demonstrates inadequacy of the white-rot/brown-rot paradigm for wood decay fungi.</title>
        <authorList>
            <person name="Riley R."/>
            <person name="Salamov A.A."/>
            <person name="Brown D.W."/>
            <person name="Nagy L.G."/>
            <person name="Floudas D."/>
            <person name="Held B.W."/>
            <person name="Levasseur A."/>
            <person name="Lombard V."/>
            <person name="Morin E."/>
            <person name="Otillar R."/>
            <person name="Lindquist E.A."/>
            <person name="Sun H."/>
            <person name="LaButti K.M."/>
            <person name="Schmutz J."/>
            <person name="Jabbour D."/>
            <person name="Luo H."/>
            <person name="Baker S.E."/>
            <person name="Pisabarro A.G."/>
            <person name="Walton J.D."/>
            <person name="Blanchette R.A."/>
            <person name="Henrissat B."/>
            <person name="Martin F."/>
            <person name="Cullen D."/>
            <person name="Hibbett D.S."/>
            <person name="Grigoriev I.V."/>
        </authorList>
    </citation>
    <scope>NUCLEOTIDE SEQUENCE [LARGE SCALE GENOMIC DNA]</scope>
    <source>
        <strain evidence="2">MUCL 33604</strain>
    </source>
</reference>
<dbReference type="HOGENOM" id="CLU_1661018_0_0_1"/>
<gene>
    <name evidence="1" type="ORF">JAAARDRAFT_290916</name>
</gene>
<dbReference type="InParanoid" id="A0A067Q194"/>
<sequence>MPFVVQLVVRLRASTPPIDSAFKILLQSQNARSCSPNLILSPSIKISVPLPSARCNTSRPTRRASGSVYTTNRFGFQDIYPDVSERAELPCQPHLIAANQDFRPTRGNRKLYALKFLLKIAWYFRDESRVDIARAARTAGPRRRVPPTIYGTNQTFQNS</sequence>
<proteinExistence type="predicted"/>